<feature type="chain" id="PRO_5001823282" evidence="3">
    <location>
        <begin position="22"/>
        <end position="168"/>
    </location>
</feature>
<evidence type="ECO:0000256" key="3">
    <source>
        <dbReference type="SAM" id="SignalP"/>
    </source>
</evidence>
<dbReference type="eggNOG" id="ENOG502S1QR">
    <property type="taxonomic scope" value="Eukaryota"/>
</dbReference>
<dbReference type="PANTHER" id="PTHR31614:SF26">
    <property type="entry name" value="PUTATIVE-RELATED"/>
    <property type="match status" value="1"/>
</dbReference>
<dbReference type="Pfam" id="PF01190">
    <property type="entry name" value="Pollen_Ole_e_1"/>
    <property type="match status" value="1"/>
</dbReference>
<sequence>MAKLVMMMMVLLCILPAIAMAARRPRSIGKNTLVVQGRTYCETCKFGFETPESSYFISGATVKLVCKNRKTMEKVYTAETVSGKEGKYQFVVHEDHKDEMCDVMLVKSSDASCSKITEGREMSRVILNHYNGIASQIRHANNMGFEKDVSDVFCSELIKKYQVDEDEV</sequence>
<dbReference type="Gramene" id="KFK42186">
    <property type="protein sequence ID" value="KFK42186"/>
    <property type="gene ID" value="AALP_AA2G222600"/>
</dbReference>
<dbReference type="InterPro" id="IPR006041">
    <property type="entry name" value="Pollen_Ole_e1_allergen"/>
</dbReference>
<gene>
    <name evidence="4" type="ordered locus">AALP_Aa2g222600</name>
</gene>
<organism evidence="4 5">
    <name type="scientific">Arabis alpina</name>
    <name type="common">Alpine rock-cress</name>
    <dbReference type="NCBI Taxonomy" id="50452"/>
    <lineage>
        <taxon>Eukaryota</taxon>
        <taxon>Viridiplantae</taxon>
        <taxon>Streptophyta</taxon>
        <taxon>Embryophyta</taxon>
        <taxon>Tracheophyta</taxon>
        <taxon>Spermatophyta</taxon>
        <taxon>Magnoliopsida</taxon>
        <taxon>eudicotyledons</taxon>
        <taxon>Gunneridae</taxon>
        <taxon>Pentapetalae</taxon>
        <taxon>rosids</taxon>
        <taxon>malvids</taxon>
        <taxon>Brassicales</taxon>
        <taxon>Brassicaceae</taxon>
        <taxon>Arabideae</taxon>
        <taxon>Arabis</taxon>
    </lineage>
</organism>
<dbReference type="Proteomes" id="UP000029120">
    <property type="component" value="Chromosome 2"/>
</dbReference>
<reference evidence="5" key="1">
    <citation type="journal article" date="2015" name="Nat. Plants">
        <title>Genome expansion of Arabis alpina linked with retrotransposition and reduced symmetric DNA methylation.</title>
        <authorList>
            <person name="Willing E.M."/>
            <person name="Rawat V."/>
            <person name="Mandakova T."/>
            <person name="Maumus F."/>
            <person name="James G.V."/>
            <person name="Nordstroem K.J."/>
            <person name="Becker C."/>
            <person name="Warthmann N."/>
            <person name="Chica C."/>
            <person name="Szarzynska B."/>
            <person name="Zytnicki M."/>
            <person name="Albani M.C."/>
            <person name="Kiefer C."/>
            <person name="Bergonzi S."/>
            <person name="Castaings L."/>
            <person name="Mateos J.L."/>
            <person name="Berns M.C."/>
            <person name="Bujdoso N."/>
            <person name="Piofczyk T."/>
            <person name="de Lorenzo L."/>
            <person name="Barrero-Sicilia C."/>
            <person name="Mateos I."/>
            <person name="Piednoel M."/>
            <person name="Hagmann J."/>
            <person name="Chen-Min-Tao R."/>
            <person name="Iglesias-Fernandez R."/>
            <person name="Schuster S.C."/>
            <person name="Alonso-Blanco C."/>
            <person name="Roudier F."/>
            <person name="Carbonero P."/>
            <person name="Paz-Ares J."/>
            <person name="Davis S.J."/>
            <person name="Pecinka A."/>
            <person name="Quesneville H."/>
            <person name="Colot V."/>
            <person name="Lysak M.A."/>
            <person name="Weigel D."/>
            <person name="Coupland G."/>
            <person name="Schneeberger K."/>
        </authorList>
    </citation>
    <scope>NUCLEOTIDE SEQUENCE [LARGE SCALE GENOMIC DNA]</scope>
    <source>
        <strain evidence="5">cv. Pajares</strain>
    </source>
</reference>
<feature type="signal peptide" evidence="3">
    <location>
        <begin position="1"/>
        <end position="21"/>
    </location>
</feature>
<keyword evidence="5" id="KW-1185">Reference proteome</keyword>
<name>A0A087HJ84_ARAAL</name>
<dbReference type="AlphaFoldDB" id="A0A087HJ84"/>
<protein>
    <submittedName>
        <fullName evidence="4">Uncharacterized protein</fullName>
    </submittedName>
</protein>
<evidence type="ECO:0000313" key="5">
    <source>
        <dbReference type="Proteomes" id="UP000029120"/>
    </source>
</evidence>
<proteinExistence type="inferred from homology"/>
<keyword evidence="3" id="KW-0732">Signal</keyword>
<dbReference type="OrthoDB" id="1896520at2759"/>
<dbReference type="EMBL" id="CM002870">
    <property type="protein sequence ID" value="KFK42186.1"/>
    <property type="molecule type" value="Genomic_DNA"/>
</dbReference>
<dbReference type="PANTHER" id="PTHR31614">
    <property type="entry name" value="PROTEIN DOWNSTREAM OF FLC-RELATED"/>
    <property type="match status" value="1"/>
</dbReference>
<comment type="similarity">
    <text evidence="1">Belongs to the Ole e I family.</text>
</comment>
<dbReference type="OMA" id="RTYCETC"/>
<evidence type="ECO:0000313" key="4">
    <source>
        <dbReference type="EMBL" id="KFK42186.1"/>
    </source>
</evidence>
<evidence type="ECO:0000256" key="1">
    <source>
        <dbReference type="ARBA" id="ARBA00010049"/>
    </source>
</evidence>
<evidence type="ECO:0000256" key="2">
    <source>
        <dbReference type="ARBA" id="ARBA00023157"/>
    </source>
</evidence>
<keyword evidence="2" id="KW-1015">Disulfide bond</keyword>
<accession>A0A087HJ84</accession>